<evidence type="ECO:0000259" key="2">
    <source>
        <dbReference type="SMART" id="SM00382"/>
    </source>
</evidence>
<dbReference type="SMART" id="SM00320">
    <property type="entry name" value="WD40"/>
    <property type="match status" value="3"/>
</dbReference>
<organism evidence="3 4">
    <name type="scientific">Anopheles minimus</name>
    <dbReference type="NCBI Taxonomy" id="112268"/>
    <lineage>
        <taxon>Eukaryota</taxon>
        <taxon>Metazoa</taxon>
        <taxon>Ecdysozoa</taxon>
        <taxon>Arthropoda</taxon>
        <taxon>Hexapoda</taxon>
        <taxon>Insecta</taxon>
        <taxon>Pterygota</taxon>
        <taxon>Neoptera</taxon>
        <taxon>Endopterygota</taxon>
        <taxon>Diptera</taxon>
        <taxon>Nematocera</taxon>
        <taxon>Culicoidea</taxon>
        <taxon>Culicidae</taxon>
        <taxon>Anophelinae</taxon>
        <taxon>Anopheles</taxon>
    </lineage>
</organism>
<dbReference type="SUPFAM" id="SSF52540">
    <property type="entry name" value="P-loop containing nucleoside triphosphate hydrolases"/>
    <property type="match status" value="1"/>
</dbReference>
<dbReference type="InterPro" id="IPR027417">
    <property type="entry name" value="P-loop_NTPase"/>
</dbReference>
<dbReference type="InterPro" id="IPR003593">
    <property type="entry name" value="AAA+_ATPase"/>
</dbReference>
<feature type="region of interest" description="Disordered" evidence="1">
    <location>
        <begin position="91"/>
        <end position="110"/>
    </location>
</feature>
<feature type="region of interest" description="Disordered" evidence="1">
    <location>
        <begin position="1325"/>
        <end position="1356"/>
    </location>
</feature>
<dbReference type="InterPro" id="IPR001680">
    <property type="entry name" value="WD40_rpt"/>
</dbReference>
<dbReference type="VEuPathDB" id="VectorBase:AMIN006346"/>
<dbReference type="SMART" id="SM00382">
    <property type="entry name" value="AAA"/>
    <property type="match status" value="1"/>
</dbReference>
<dbReference type="EnsemblMetazoa" id="AMIN006346-RA">
    <property type="protein sequence ID" value="AMIN006346-PA"/>
    <property type="gene ID" value="AMIN006346"/>
</dbReference>
<evidence type="ECO:0000256" key="1">
    <source>
        <dbReference type="SAM" id="MobiDB-lite"/>
    </source>
</evidence>
<reference evidence="4" key="1">
    <citation type="submission" date="2013-03" db="EMBL/GenBank/DDBJ databases">
        <title>The Genome Sequence of Anopheles minimus MINIMUS1.</title>
        <authorList>
            <consortium name="The Broad Institute Genomics Platform"/>
            <person name="Neafsey D.E."/>
            <person name="Walton C."/>
            <person name="Walker B."/>
            <person name="Young S.K."/>
            <person name="Zeng Q."/>
            <person name="Gargeya S."/>
            <person name="Fitzgerald M."/>
            <person name="Haas B."/>
            <person name="Abouelleil A."/>
            <person name="Allen A.W."/>
            <person name="Alvarado L."/>
            <person name="Arachchi H.M."/>
            <person name="Berlin A.M."/>
            <person name="Chapman S.B."/>
            <person name="Gainer-Dewar J."/>
            <person name="Goldberg J."/>
            <person name="Griggs A."/>
            <person name="Gujja S."/>
            <person name="Hansen M."/>
            <person name="Howarth C."/>
            <person name="Imamovic A."/>
            <person name="Ireland A."/>
            <person name="Larimer J."/>
            <person name="McCowan C."/>
            <person name="Murphy C."/>
            <person name="Pearson M."/>
            <person name="Poon T.W."/>
            <person name="Priest M."/>
            <person name="Roberts A."/>
            <person name="Saif S."/>
            <person name="Shea T."/>
            <person name="Sisk P."/>
            <person name="Sykes S."/>
            <person name="Wortman J."/>
            <person name="Nusbaum C."/>
            <person name="Birren B."/>
        </authorList>
    </citation>
    <scope>NUCLEOTIDE SEQUENCE [LARGE SCALE GENOMIC DNA]</scope>
    <source>
        <strain evidence="4">MINIMUS1</strain>
    </source>
</reference>
<sequence>MGNYCSSGQTKKDKDNVSEKSEESPSYQLADKGKSKANDVKEAPLAAPEVTSDASGTGQMSNSSNATNGCNSSNVAGGAGGADGARAQPKALQNVQSMTLSDSTTNSPMTVSPPCDIPLVHQNLPQNLTPLYGKPTTNRRTDKYKKIVLYILAADDGFQTEKAMLREVFKTLNLKCQSRGFELHVADLHVLQPKGNTFDVSKWFSGPLEAQGGHELAANCLAEIARQSCDSYLIPVLFLGGTLGDPLLPLTIESQDFVAALQMAERNPSERAILEKWYVLDDKSQPACYRLNATATPPMSTEESQKELALLLQTLIDIFSKELRDSYLTTVVEQEINNTVLISQELSKRCIWIQSAVAAPKTEGLSSVEAEMVRRLSNIQNDLKNQLSEKHIIRIPANIAQQQQEQFGSMLDTCLSHEIDSIIDEHVSKYSIPHCTYGVDRRLLSELEEVNRHSRVLNENCANFSTTDRVREYLTSARGKPLVVYGSMGSGKSVFMAKLSQNLHTWLPESHLVMRYANLTIQSSDVTGLLGSITEQISVLIKGVPTRCQHTIPSYAGVLKSLLESSKQQITILIDSIDALRDVEELDWLPVTLLDNVKLVLTVSSAGTGQDLANADSVVLQRLRERIGDDGCFLYLTPFTQEQWEDVLCFGGGDIYAANGALQLPECWKKSGEKISIQAKILWWLGWLGITNLSDTSVSHISERVFEILEEKFTAAIVRLIVSLLLASREGLLETEIITLIRNSNLVTGMYCYCPLAMQEPSNTVSGCFVPGSTTKLWTHFCWKMGPLFLHNKNIIVVDRTLRQVAEKRYEADIKQAHRVLYDYYEQQPSVFLDKKGKERWKIVELPYHKYKLDAVASESTFTNSPYLTDLAWLQDKLIATGCVHILNDICLVDGATSAGTHVALLKSFIEVHFKALNYDGHQLYSLLRPVLVTERQRSDSPYANSTIVQQWLDKIDSSTVPFLERLILDEGTEDREKQTGDKVANTGFDLMMNLSIEGYFVISLSTEREEICVWDVAKCRKVRTLTGVPQPSAICPVGDYGVAVLCRREIRIIDLNEGKFKVTLKGVMNQKMPYFGLHDPSHLVCLSRNRMYVNLMNIESGDCVTTFKAGEDRFLNSLLVSGDGRILVCGDETQKPFPLLVWHLSQKKLLYDLRIPHHDFITSLSAITHEGSYVCVVAKELAEPSPNFIVVYDLQSGTLFKKWKPSCNTVSLAISQTNTCVIAGLEDARILIWDLVTGNCRSTLVGHSAPVTLLKIDPTGKILLSSDKEGRDMSIRLWQLDSGNLLAVYTPEERITTCEILSAGSYLALALENRHNLITLKLRSSGSDGSATENDRSTVVYGNSEHDGKQFDLKQ</sequence>
<evidence type="ECO:0000313" key="3">
    <source>
        <dbReference type="EnsemblMetazoa" id="AMIN006346-PA"/>
    </source>
</evidence>
<feature type="domain" description="AAA+ ATPase" evidence="2">
    <location>
        <begin position="478"/>
        <end position="633"/>
    </location>
</feature>
<protein>
    <submittedName>
        <fullName evidence="3">WD_REPEATS_REGION domain-containing protein</fullName>
    </submittedName>
</protein>
<feature type="compositionally biased region" description="Basic and acidic residues" evidence="1">
    <location>
        <begin position="1345"/>
        <end position="1356"/>
    </location>
</feature>
<dbReference type="SUPFAM" id="SSF50998">
    <property type="entry name" value="Quinoprotein alcohol dehydrogenase-like"/>
    <property type="match status" value="1"/>
</dbReference>
<dbReference type="Pfam" id="PF00400">
    <property type="entry name" value="WD40"/>
    <property type="match status" value="1"/>
</dbReference>
<dbReference type="InterPro" id="IPR011047">
    <property type="entry name" value="Quinoprotein_ADH-like_sf"/>
</dbReference>
<feature type="region of interest" description="Disordered" evidence="1">
    <location>
        <begin position="1"/>
        <end position="86"/>
    </location>
</feature>
<dbReference type="Proteomes" id="UP000075920">
    <property type="component" value="Unassembled WGS sequence"/>
</dbReference>
<evidence type="ECO:0000313" key="4">
    <source>
        <dbReference type="Proteomes" id="UP000075920"/>
    </source>
</evidence>
<reference evidence="3" key="2">
    <citation type="submission" date="2020-05" db="UniProtKB">
        <authorList>
            <consortium name="EnsemblMetazoa"/>
        </authorList>
    </citation>
    <scope>IDENTIFICATION</scope>
    <source>
        <strain evidence="3">MINIMUS1</strain>
    </source>
</reference>
<feature type="compositionally biased region" description="Basic and acidic residues" evidence="1">
    <location>
        <begin position="10"/>
        <end position="23"/>
    </location>
</feature>
<dbReference type="PANTHER" id="PTHR19871:SF37">
    <property type="entry name" value="GH25853P"/>
    <property type="match status" value="1"/>
</dbReference>
<proteinExistence type="predicted"/>
<feature type="compositionally biased region" description="Basic and acidic residues" evidence="1">
    <location>
        <begin position="31"/>
        <end position="42"/>
    </location>
</feature>
<name>A0A182W7M3_9DIPT</name>
<dbReference type="InterPro" id="IPR015943">
    <property type="entry name" value="WD40/YVTN_repeat-like_dom_sf"/>
</dbReference>
<accession>A0A182W7M3</accession>
<dbReference type="STRING" id="112268.A0A182W7M3"/>
<dbReference type="Gene3D" id="2.130.10.10">
    <property type="entry name" value="YVTN repeat-like/Quinoprotein amine dehydrogenase"/>
    <property type="match status" value="2"/>
</dbReference>
<feature type="compositionally biased region" description="Polar residues" evidence="1">
    <location>
        <begin position="52"/>
        <end position="75"/>
    </location>
</feature>
<dbReference type="PANTHER" id="PTHR19871">
    <property type="entry name" value="BETA TRANSDUCIN-RELATED PROTEIN"/>
    <property type="match status" value="1"/>
</dbReference>
<keyword evidence="4" id="KW-1185">Reference proteome</keyword>
<dbReference type="InterPro" id="IPR052752">
    <property type="entry name" value="NACHT-WD_repeat"/>
</dbReference>
<dbReference type="Gene3D" id="3.40.50.300">
    <property type="entry name" value="P-loop containing nucleotide triphosphate hydrolases"/>
    <property type="match status" value="1"/>
</dbReference>